<name>A0A9P0AKV9_BEMTA</name>
<proteinExistence type="inferred from homology"/>
<feature type="compositionally biased region" description="Basic and acidic residues" evidence="2">
    <location>
        <begin position="1"/>
        <end position="11"/>
    </location>
</feature>
<dbReference type="InterPro" id="IPR021298">
    <property type="entry name" value="CFAP298"/>
</dbReference>
<dbReference type="Proteomes" id="UP001152759">
    <property type="component" value="Chromosome 7"/>
</dbReference>
<dbReference type="AlphaFoldDB" id="A0A9P0AKV9"/>
<evidence type="ECO:0000256" key="2">
    <source>
        <dbReference type="SAM" id="MobiDB-lite"/>
    </source>
</evidence>
<dbReference type="PANTHER" id="PTHR13238:SF0">
    <property type="entry name" value="CILIA- AND FLAGELLA-ASSOCIATED PROTEIN 298"/>
    <property type="match status" value="1"/>
</dbReference>
<evidence type="ECO:0000256" key="1">
    <source>
        <dbReference type="ARBA" id="ARBA00009619"/>
    </source>
</evidence>
<feature type="region of interest" description="Disordered" evidence="2">
    <location>
        <begin position="1"/>
        <end position="20"/>
    </location>
</feature>
<keyword evidence="4" id="KW-1185">Reference proteome</keyword>
<dbReference type="GO" id="GO:0003352">
    <property type="term" value="P:regulation of cilium movement"/>
    <property type="evidence" value="ECO:0007669"/>
    <property type="project" value="InterPro"/>
</dbReference>
<organism evidence="3 4">
    <name type="scientific">Bemisia tabaci</name>
    <name type="common">Sweetpotato whitefly</name>
    <name type="synonym">Aleurodes tabaci</name>
    <dbReference type="NCBI Taxonomy" id="7038"/>
    <lineage>
        <taxon>Eukaryota</taxon>
        <taxon>Metazoa</taxon>
        <taxon>Ecdysozoa</taxon>
        <taxon>Arthropoda</taxon>
        <taxon>Hexapoda</taxon>
        <taxon>Insecta</taxon>
        <taxon>Pterygota</taxon>
        <taxon>Neoptera</taxon>
        <taxon>Paraneoptera</taxon>
        <taxon>Hemiptera</taxon>
        <taxon>Sternorrhyncha</taxon>
        <taxon>Aleyrodoidea</taxon>
        <taxon>Aleyrodidae</taxon>
        <taxon>Aleyrodinae</taxon>
        <taxon>Bemisia</taxon>
    </lineage>
</organism>
<reference evidence="3" key="1">
    <citation type="submission" date="2021-12" db="EMBL/GenBank/DDBJ databases">
        <authorList>
            <person name="King R."/>
        </authorList>
    </citation>
    <scope>NUCLEOTIDE SEQUENCE</scope>
</reference>
<dbReference type="EMBL" id="OU963868">
    <property type="protein sequence ID" value="CAH0393976.1"/>
    <property type="molecule type" value="Genomic_DNA"/>
</dbReference>
<evidence type="ECO:0000313" key="4">
    <source>
        <dbReference type="Proteomes" id="UP001152759"/>
    </source>
</evidence>
<protein>
    <submittedName>
        <fullName evidence="3">Uncharacterized protein</fullName>
    </submittedName>
</protein>
<dbReference type="PANTHER" id="PTHR13238">
    <property type="entry name" value="PROTEIN C21ORF59"/>
    <property type="match status" value="1"/>
</dbReference>
<gene>
    <name evidence="3" type="ORF">BEMITA_LOCUS12325</name>
</gene>
<sequence>MGNSKTYKESDNFNSKLFLPNQPNEGEMVILHVKKDDESQFLYETKVSESIDAVTTDIAFIYNGRLKISRICSGE</sequence>
<comment type="similarity">
    <text evidence="1">Belongs to the CFAP298 family.</text>
</comment>
<accession>A0A9P0AKV9</accession>
<evidence type="ECO:0000313" key="3">
    <source>
        <dbReference type="EMBL" id="CAH0393976.1"/>
    </source>
</evidence>